<proteinExistence type="predicted"/>
<dbReference type="AlphaFoldDB" id="A0A6A5GUC4"/>
<evidence type="ECO:0000256" key="2">
    <source>
        <dbReference type="SAM" id="Phobius"/>
    </source>
</evidence>
<keyword evidence="2" id="KW-1133">Transmembrane helix</keyword>
<keyword evidence="2" id="KW-0472">Membrane</keyword>
<dbReference type="KEGG" id="crq:GCK72_014712"/>
<dbReference type="GeneID" id="9798786"/>
<feature type="compositionally biased region" description="Acidic residues" evidence="1">
    <location>
        <begin position="185"/>
        <end position="212"/>
    </location>
</feature>
<dbReference type="RefSeq" id="XP_053585193.1">
    <property type="nucleotide sequence ID" value="XM_053730421.1"/>
</dbReference>
<evidence type="ECO:0000313" key="4">
    <source>
        <dbReference type="Proteomes" id="UP000483820"/>
    </source>
</evidence>
<reference evidence="3 4" key="1">
    <citation type="submission" date="2019-12" db="EMBL/GenBank/DDBJ databases">
        <title>Chromosome-level assembly of the Caenorhabditis remanei genome.</title>
        <authorList>
            <person name="Teterina A.A."/>
            <person name="Willis J.H."/>
            <person name="Phillips P.C."/>
        </authorList>
    </citation>
    <scope>NUCLEOTIDE SEQUENCE [LARGE SCALE GENOMIC DNA]</scope>
    <source>
        <strain evidence="3 4">PX506</strain>
        <tissue evidence="3">Whole organism</tissue>
    </source>
</reference>
<keyword evidence="2" id="KW-0812">Transmembrane</keyword>
<name>A0A6A5GUC4_CAERE</name>
<accession>A0A6A5GUC4</accession>
<gene>
    <name evidence="3" type="ORF">GCK72_014712</name>
</gene>
<feature type="compositionally biased region" description="Basic and acidic residues" evidence="1">
    <location>
        <begin position="163"/>
        <end position="184"/>
    </location>
</feature>
<evidence type="ECO:0000313" key="3">
    <source>
        <dbReference type="EMBL" id="KAF1758254.1"/>
    </source>
</evidence>
<dbReference type="EMBL" id="WUAV01000004">
    <property type="protein sequence ID" value="KAF1758254.1"/>
    <property type="molecule type" value="Genomic_DNA"/>
</dbReference>
<feature type="transmembrane region" description="Helical" evidence="2">
    <location>
        <begin position="54"/>
        <end position="75"/>
    </location>
</feature>
<organism evidence="3 4">
    <name type="scientific">Caenorhabditis remanei</name>
    <name type="common">Caenorhabditis vulgaris</name>
    <dbReference type="NCBI Taxonomy" id="31234"/>
    <lineage>
        <taxon>Eukaryota</taxon>
        <taxon>Metazoa</taxon>
        <taxon>Ecdysozoa</taxon>
        <taxon>Nematoda</taxon>
        <taxon>Chromadorea</taxon>
        <taxon>Rhabditida</taxon>
        <taxon>Rhabditina</taxon>
        <taxon>Rhabditomorpha</taxon>
        <taxon>Rhabditoidea</taxon>
        <taxon>Rhabditidae</taxon>
        <taxon>Peloderinae</taxon>
        <taxon>Caenorhabditis</taxon>
    </lineage>
</organism>
<sequence>MERIPEEGGDNSPYSSDVRTNLMTFPDRFQVEDPASRQKPNTWWFNWMKRNSGVCLFLLNFLLIIALFAGLYMVYKFSDQHQQDSITIDQLKFHENIEHEHEPHNEIKKQEYVKYDKAANMDEVFKKRLEEFDAKMHALDEQLYALGAEMYAFEIERMNGTNEKNEPKEHHKLGEHEFLEKETAEEPEVEEDEMKSMDEEDFEDEEYDEYNEEKEREAMGNSTRNEQEEKTGSDVENVVETPTEPYTSADQQISK</sequence>
<dbReference type="CTD" id="9798786"/>
<comment type="caution">
    <text evidence="3">The sequence shown here is derived from an EMBL/GenBank/DDBJ whole genome shotgun (WGS) entry which is preliminary data.</text>
</comment>
<dbReference type="Proteomes" id="UP000483820">
    <property type="component" value="Chromosome IV"/>
</dbReference>
<protein>
    <submittedName>
        <fullName evidence="3">Uncharacterized protein</fullName>
    </submittedName>
</protein>
<evidence type="ECO:0000256" key="1">
    <source>
        <dbReference type="SAM" id="MobiDB-lite"/>
    </source>
</evidence>
<feature type="region of interest" description="Disordered" evidence="1">
    <location>
        <begin position="162"/>
        <end position="255"/>
    </location>
</feature>
<feature type="compositionally biased region" description="Polar residues" evidence="1">
    <location>
        <begin position="244"/>
        <end position="255"/>
    </location>
</feature>